<sequence length="268" mass="28321">MTGPLRRLAAGRERALAVIGFWLVVAIIGPMLTPYDTGQVVSGTVFAGASRAHPLGTDYLGRDTLARLLDGTRHTVLLCLASTLLSCLAGAFVGIATVISRPWLEMLAGRLVDGLLSIPSLLLALLVIAAFGSSVPTLVLTMAVIYMPGAYRTSRALAQRIARLDFVTVARARGEGRAYIILHEILPNMAGPMLADVGLRFIYAVLLLSNLSFLGIGVQLPGVDLGSMVRENLLGVVYGAYAMIAPTLAIAVLTIGVNLALDSTGRRR</sequence>
<dbReference type="PANTHER" id="PTHR43386:SF25">
    <property type="entry name" value="PEPTIDE ABC TRANSPORTER PERMEASE PROTEIN"/>
    <property type="match status" value="1"/>
</dbReference>
<dbReference type="InterPro" id="IPR035906">
    <property type="entry name" value="MetI-like_sf"/>
</dbReference>
<protein>
    <submittedName>
        <fullName evidence="9">ABC transporter permease</fullName>
    </submittedName>
</protein>
<keyword evidence="4 7" id="KW-0812">Transmembrane</keyword>
<evidence type="ECO:0000256" key="5">
    <source>
        <dbReference type="ARBA" id="ARBA00022989"/>
    </source>
</evidence>
<comment type="subcellular location">
    <subcellularLocation>
        <location evidence="1 7">Cell membrane</location>
        <topology evidence="1 7">Multi-pass membrane protein</topology>
    </subcellularLocation>
</comment>
<feature type="transmembrane region" description="Helical" evidence="7">
    <location>
        <begin position="201"/>
        <end position="220"/>
    </location>
</feature>
<feature type="transmembrane region" description="Helical" evidence="7">
    <location>
        <begin position="15"/>
        <end position="33"/>
    </location>
</feature>
<reference evidence="9 10" key="1">
    <citation type="submission" date="2024-04" db="EMBL/GenBank/DDBJ databases">
        <title>Complete genome sequence of Nguyenibacter vanlangesis HBCM-1154, a strain capable of nitrogen fixation, IAA production, and phosphorus solubilization isolated from sugarcane soil.</title>
        <authorList>
            <person name="MY HANH P."/>
        </authorList>
    </citation>
    <scope>NUCLEOTIDE SEQUENCE [LARGE SCALE GENOMIC DNA]</scope>
    <source>
        <strain evidence="9 10">HBCM 1154</strain>
    </source>
</reference>
<dbReference type="SUPFAM" id="SSF161098">
    <property type="entry name" value="MetI-like"/>
    <property type="match status" value="1"/>
</dbReference>
<dbReference type="InterPro" id="IPR050366">
    <property type="entry name" value="BP-dependent_transpt_permease"/>
</dbReference>
<evidence type="ECO:0000259" key="8">
    <source>
        <dbReference type="PROSITE" id="PS50928"/>
    </source>
</evidence>
<keyword evidence="6 7" id="KW-0472">Membrane</keyword>
<evidence type="ECO:0000313" key="10">
    <source>
        <dbReference type="Proteomes" id="UP001449795"/>
    </source>
</evidence>
<dbReference type="EMBL" id="CP152276">
    <property type="protein sequence ID" value="XAE41061.1"/>
    <property type="molecule type" value="Genomic_DNA"/>
</dbReference>
<evidence type="ECO:0000256" key="3">
    <source>
        <dbReference type="ARBA" id="ARBA00022475"/>
    </source>
</evidence>
<keyword evidence="5 7" id="KW-1133">Transmembrane helix</keyword>
<evidence type="ECO:0000256" key="1">
    <source>
        <dbReference type="ARBA" id="ARBA00004651"/>
    </source>
</evidence>
<keyword evidence="2 7" id="KW-0813">Transport</keyword>
<name>A0ABZ3CZX6_9PROT</name>
<dbReference type="InterPro" id="IPR000515">
    <property type="entry name" value="MetI-like"/>
</dbReference>
<accession>A0ABZ3CZX6</accession>
<evidence type="ECO:0000256" key="2">
    <source>
        <dbReference type="ARBA" id="ARBA00022448"/>
    </source>
</evidence>
<feature type="transmembrane region" description="Helical" evidence="7">
    <location>
        <begin position="75"/>
        <end position="99"/>
    </location>
</feature>
<evidence type="ECO:0000256" key="4">
    <source>
        <dbReference type="ARBA" id="ARBA00022692"/>
    </source>
</evidence>
<evidence type="ECO:0000256" key="7">
    <source>
        <dbReference type="RuleBase" id="RU363032"/>
    </source>
</evidence>
<dbReference type="PANTHER" id="PTHR43386">
    <property type="entry name" value="OLIGOPEPTIDE TRANSPORT SYSTEM PERMEASE PROTEIN APPC"/>
    <property type="match status" value="1"/>
</dbReference>
<organism evidence="9 10">
    <name type="scientific">Nguyenibacter vanlangensis</name>
    <dbReference type="NCBI Taxonomy" id="1216886"/>
    <lineage>
        <taxon>Bacteria</taxon>
        <taxon>Pseudomonadati</taxon>
        <taxon>Pseudomonadota</taxon>
        <taxon>Alphaproteobacteria</taxon>
        <taxon>Acetobacterales</taxon>
        <taxon>Acetobacteraceae</taxon>
        <taxon>Nguyenibacter</taxon>
    </lineage>
</organism>
<keyword evidence="10" id="KW-1185">Reference proteome</keyword>
<dbReference type="RefSeq" id="WP_342627060.1">
    <property type="nucleotide sequence ID" value="NZ_CP152276.1"/>
</dbReference>
<dbReference type="Proteomes" id="UP001449795">
    <property type="component" value="Chromosome"/>
</dbReference>
<dbReference type="Gene3D" id="1.10.3720.10">
    <property type="entry name" value="MetI-like"/>
    <property type="match status" value="1"/>
</dbReference>
<feature type="domain" description="ABC transmembrane type-1" evidence="8">
    <location>
        <begin position="72"/>
        <end position="261"/>
    </location>
</feature>
<proteinExistence type="inferred from homology"/>
<dbReference type="CDD" id="cd06261">
    <property type="entry name" value="TM_PBP2"/>
    <property type="match status" value="1"/>
</dbReference>
<gene>
    <name evidence="9" type="ORF">AAC691_12040</name>
</gene>
<comment type="similarity">
    <text evidence="7">Belongs to the binding-protein-dependent transport system permease family.</text>
</comment>
<evidence type="ECO:0000256" key="6">
    <source>
        <dbReference type="ARBA" id="ARBA00023136"/>
    </source>
</evidence>
<keyword evidence="3" id="KW-1003">Cell membrane</keyword>
<dbReference type="Pfam" id="PF00528">
    <property type="entry name" value="BPD_transp_1"/>
    <property type="match status" value="1"/>
</dbReference>
<evidence type="ECO:0000313" key="9">
    <source>
        <dbReference type="EMBL" id="XAE41061.1"/>
    </source>
</evidence>
<dbReference type="PROSITE" id="PS50928">
    <property type="entry name" value="ABC_TM1"/>
    <property type="match status" value="1"/>
</dbReference>
<feature type="transmembrane region" description="Helical" evidence="7">
    <location>
        <begin position="240"/>
        <end position="261"/>
    </location>
</feature>